<dbReference type="Proteomes" id="UP000464658">
    <property type="component" value="Chromosome"/>
</dbReference>
<evidence type="ECO:0000313" key="2">
    <source>
        <dbReference type="Proteomes" id="UP000464658"/>
    </source>
</evidence>
<dbReference type="EMBL" id="AP021906">
    <property type="protein sequence ID" value="BBP90001.1"/>
    <property type="molecule type" value="Genomic_DNA"/>
</dbReference>
<sequence>MRVMETTLELANVKIGEVLFQELPEEPVVLSASNPIDFNTPVEEISRIVGEFLKGVGIKGAAANGSVLKRSSSVSGTIIISQISCSAEWMARGSQKTWRALCGDV</sequence>
<accession>A0A5S9MAS6</accession>
<proteinExistence type="predicted"/>
<reference evidence="1 2" key="1">
    <citation type="submission" date="2019-12" db="EMBL/GenBank/DDBJ databases">
        <title>Full genome sequence of a Bacillus safensis strain isolated from commercially available natto in Indonesia.</title>
        <authorList>
            <person name="Yoshida M."/>
            <person name="Uomi M."/>
            <person name="Waturangi D."/>
            <person name="Ekaputri J.J."/>
            <person name="Setiamarga D.H.E."/>
        </authorList>
    </citation>
    <scope>NUCLEOTIDE SEQUENCE [LARGE SCALE GENOMIC DNA]</scope>
    <source>
        <strain evidence="1 2">IDN1</strain>
    </source>
</reference>
<evidence type="ECO:0000313" key="1">
    <source>
        <dbReference type="EMBL" id="BBP90001.1"/>
    </source>
</evidence>
<name>A0A5S9MAS6_BACIA</name>
<gene>
    <name evidence="1" type="ORF">BsIDN1_36190</name>
</gene>
<protein>
    <submittedName>
        <fullName evidence="1">Uncharacterized protein</fullName>
    </submittedName>
</protein>
<dbReference type="AlphaFoldDB" id="A0A5S9MAS6"/>
<organism evidence="1 2">
    <name type="scientific">Bacillus safensis</name>
    <dbReference type="NCBI Taxonomy" id="561879"/>
    <lineage>
        <taxon>Bacteria</taxon>
        <taxon>Bacillati</taxon>
        <taxon>Bacillota</taxon>
        <taxon>Bacilli</taxon>
        <taxon>Bacillales</taxon>
        <taxon>Bacillaceae</taxon>
        <taxon>Bacillus</taxon>
    </lineage>
</organism>